<reference evidence="4" key="1">
    <citation type="submission" date="2021-02" db="EMBL/GenBank/DDBJ databases">
        <authorList>
            <person name="Nowell W R."/>
        </authorList>
    </citation>
    <scope>NUCLEOTIDE SEQUENCE</scope>
</reference>
<name>A0A819VA79_9BILA</name>
<dbReference type="EMBL" id="CAJOBB010004856">
    <property type="protein sequence ID" value="CAF4106072.1"/>
    <property type="molecule type" value="Genomic_DNA"/>
</dbReference>
<dbReference type="Gene3D" id="3.30.559.10">
    <property type="entry name" value="Chloramphenicol acetyltransferase-like domain"/>
    <property type="match status" value="3"/>
</dbReference>
<dbReference type="CDD" id="cd05930">
    <property type="entry name" value="A_NRPS"/>
    <property type="match status" value="1"/>
</dbReference>
<dbReference type="GO" id="GO:0031177">
    <property type="term" value="F:phosphopantetheine binding"/>
    <property type="evidence" value="ECO:0007669"/>
    <property type="project" value="TreeGrafter"/>
</dbReference>
<dbReference type="Pfam" id="PF00550">
    <property type="entry name" value="PP-binding"/>
    <property type="match status" value="1"/>
</dbReference>
<dbReference type="InterPro" id="IPR009081">
    <property type="entry name" value="PP-bd_ACP"/>
</dbReference>
<dbReference type="Gene3D" id="3.30.300.30">
    <property type="match status" value="1"/>
</dbReference>
<dbReference type="InterPro" id="IPR042099">
    <property type="entry name" value="ANL_N_sf"/>
</dbReference>
<dbReference type="Gene3D" id="3.30.559.30">
    <property type="entry name" value="Nonribosomal peptide synthetase, condensation domain"/>
    <property type="match status" value="3"/>
</dbReference>
<dbReference type="InterPro" id="IPR036736">
    <property type="entry name" value="ACP-like_sf"/>
</dbReference>
<evidence type="ECO:0000313" key="5">
    <source>
        <dbReference type="Proteomes" id="UP000663868"/>
    </source>
</evidence>
<comment type="caution">
    <text evidence="4">The sequence shown here is derived from an EMBL/GenBank/DDBJ whole genome shotgun (WGS) entry which is preliminary data.</text>
</comment>
<feature type="non-terminal residue" evidence="4">
    <location>
        <position position="1"/>
    </location>
</feature>
<dbReference type="GO" id="GO:0005737">
    <property type="term" value="C:cytoplasm"/>
    <property type="evidence" value="ECO:0007669"/>
    <property type="project" value="TreeGrafter"/>
</dbReference>
<dbReference type="SUPFAM" id="SSF52777">
    <property type="entry name" value="CoA-dependent acyltransferases"/>
    <property type="match status" value="6"/>
</dbReference>
<dbReference type="SUPFAM" id="SSF56801">
    <property type="entry name" value="Acetyl-CoA synthetase-like"/>
    <property type="match status" value="1"/>
</dbReference>
<keyword evidence="1" id="KW-0596">Phosphopantetheine</keyword>
<evidence type="ECO:0000256" key="2">
    <source>
        <dbReference type="ARBA" id="ARBA00022553"/>
    </source>
</evidence>
<dbReference type="Pfam" id="PF13193">
    <property type="entry name" value="AMP-binding_C"/>
    <property type="match status" value="1"/>
</dbReference>
<dbReference type="PROSITE" id="PS50075">
    <property type="entry name" value="CARRIER"/>
    <property type="match status" value="1"/>
</dbReference>
<evidence type="ECO:0000313" key="4">
    <source>
        <dbReference type="EMBL" id="CAF4106072.1"/>
    </source>
</evidence>
<dbReference type="GO" id="GO:0044550">
    <property type="term" value="P:secondary metabolite biosynthetic process"/>
    <property type="evidence" value="ECO:0007669"/>
    <property type="project" value="TreeGrafter"/>
</dbReference>
<dbReference type="InterPro" id="IPR023213">
    <property type="entry name" value="CAT-like_dom_sf"/>
</dbReference>
<evidence type="ECO:0000256" key="1">
    <source>
        <dbReference type="ARBA" id="ARBA00022450"/>
    </source>
</evidence>
<dbReference type="GO" id="GO:0003824">
    <property type="term" value="F:catalytic activity"/>
    <property type="evidence" value="ECO:0007669"/>
    <property type="project" value="InterPro"/>
</dbReference>
<dbReference type="InterPro" id="IPR001242">
    <property type="entry name" value="Condensation_dom"/>
</dbReference>
<dbReference type="InterPro" id="IPR045851">
    <property type="entry name" value="AMP-bd_C_sf"/>
</dbReference>
<dbReference type="InterPro" id="IPR020845">
    <property type="entry name" value="AMP-binding_CS"/>
</dbReference>
<organism evidence="4 5">
    <name type="scientific">Adineta steineri</name>
    <dbReference type="NCBI Taxonomy" id="433720"/>
    <lineage>
        <taxon>Eukaryota</taxon>
        <taxon>Metazoa</taxon>
        <taxon>Spiralia</taxon>
        <taxon>Gnathifera</taxon>
        <taxon>Rotifera</taxon>
        <taxon>Eurotatoria</taxon>
        <taxon>Bdelloidea</taxon>
        <taxon>Adinetida</taxon>
        <taxon>Adinetidae</taxon>
        <taxon>Adineta</taxon>
    </lineage>
</organism>
<dbReference type="SUPFAM" id="SSF47336">
    <property type="entry name" value="ACP-like"/>
    <property type="match status" value="1"/>
</dbReference>
<dbReference type="InterPro" id="IPR000873">
    <property type="entry name" value="AMP-dep_synth/lig_dom"/>
</dbReference>
<dbReference type="Pfam" id="PF00668">
    <property type="entry name" value="Condensation"/>
    <property type="match status" value="3"/>
</dbReference>
<proteinExistence type="predicted"/>
<dbReference type="Gene3D" id="3.40.50.12780">
    <property type="entry name" value="N-terminal domain of ligase-like"/>
    <property type="match status" value="1"/>
</dbReference>
<dbReference type="PROSITE" id="PS00455">
    <property type="entry name" value="AMP_BINDING"/>
    <property type="match status" value="1"/>
</dbReference>
<dbReference type="PANTHER" id="PTHR45527:SF1">
    <property type="entry name" value="FATTY ACID SYNTHASE"/>
    <property type="match status" value="1"/>
</dbReference>
<sequence length="1932" mass="222715">MTPDENHDNKMIINSDVLVIGFHHAAIDQSTVSIFLNDLCNTYNSNMTWLDDEELFQYIDYSVHERLIDMTLSREFWRSQLNGYNQECRLSLPVDRHCLYSDQRSGYASIAQISFDNEVSISFLDYASSHQVTPFQLCLATFYTFLFKLTYKQNDICISCLNANRYRAELQNMIGMFVSTLPYRIQVDSDWSFDELVEHVQEKCLSILEHTHYPLQRILTDPQLKQPNIPLLETVFNFITLSGNSQWSIDTATLQELPVQQSYGAAKFDFMLTSLYNPTSDDSKLSFCLTCSRDVFDETTVRIVAQRLKHLADQLFSSKSISDETNPSITSISKLSLILPAEAQEIEDTVFCRQQNIVNEAPASYAQARILFEERVRFDPHKPKLAIYNMPFFYRLNKRHTLSIQQLRQALQLIVRKHQSFRTLLNFHAEKDSFMQRIVDIHLDNNRSHAFIENIYETQQQLNDIMHEEKYNPQLFDLEKGTIFRCHLVYYKQISSNDLLSDQDVVIFNFHHALFDFRSMNIFLHDLNQAYTTGQLLYDDNTNLRYLDYAVIEQQMSMSGASMFWLDALHDCELDQPLSLPYDRYRLANEHRTGRGISISFDFGQDLSHDFLIYASSNNVSPEHLTFAIYLIFLLKLTDEQTDLCLAMNINNNRYRDEFNSIIGLFENVIPLRCQLDPHWCFHQLLEHVREVTTNNMKYSYFPLQCILNQHPHISKPAFLDTSLEFISYKSNNEMMISDSQLVPGSFSSNINEDEILSTSDFSLSLHHDMNINQLSCTINASLDLFNVQTLEKISQRFYFFLNQVSASIIDSQINKPIYELSLILSNEQYLIQSLNNTQVSFPSPLTCIHHEFVYQVMKHPQKLAVELDGQSLTYGELLYYVQVLSLHLINKYGVVPGEIVCQCVERSLSMVIGIMAIEMAGGVYCPLSPRDPQHRLHALIQQTGSRLVLVHHLTKTKFSSNFILFDISLVLFSSNVDRENDVSGLENISITPDHIAYIIFTSGSTGAPKAIQIRHRNISQDMKSMIFIDAVNSNDIVAQTVRCSFDVHLLEIIGTLILGGTLVMFRPDGILDFEYFSSVIREKQITCIQAVPSLFRTLFSFFIETCQSFHSLCLRSLCISGEAFTPDLSKVLASCTAETCLIWNIYGPAETINSTFQRIYPAANTTMISIGLPMPNYLCLILDSYMQGVIIHGEGELYLGGVGVFSAYLGRDDLTAKALIEIDGQLFYRTGDLVRMENNGLLHYQGRKDHQIKLHGQRIELGEIEQCLLNITSISTCVVMKWNDDYLVAYVQSSFHTNEEELRQHCQSHLPPHMIPSFFVILDQLPLNSNGKIDRKLLPPPQFSSTHLTNGIDLLLPTNDIEVSIHHIWCETFKLNQISTNTNIFTIGGHSLLIMQLFHRYRIEFHSRTNTLSITDLFQHPTIIHHAQLIQQSRASFAQERIYLDEQIRFSSTNNNTNIYVIPLIYRISSMNDHISISRLQHAFQSIIRKYQILRTALYLDTNGTIIQHCLDTNATIKDKKSSKFTIINLSDEEHEQNEIVKKILNQSDLFYLSRGHVINCHILHQDQLTHLFTQNNNDLLTKEDLILFTIHHACFDGASTSIFIRDLSLAYQSNDLLPIDDHSLQYIDYSIHEHIMDMISSQEFWLSELKGCNLTRQLPLPVDRQRSSTNQQRSGLSSTAEINFDNELCTSFLNYASSHHLTYFQLGLSIFYVFLFKLTHNQTDLCISSINANRYRNELVDMIGMFVSTLPYRVELDPHWSFDEVVQYVQEKCLSILQHSHYPLQRILADFHLTQSNVSFLEIMFNFITISEDISELSLSGVNLEQVSLNDSYEMAKFDFSLNFIYNSSSYDNQLSCSFVCSSDLFDETTISQIAQRFQYMFEQLFQTQSSNIPVMHLSSSISKLSLILPDEAEEMKLVVFHRLENIINE</sequence>
<dbReference type="Proteomes" id="UP000663868">
    <property type="component" value="Unassembled WGS sequence"/>
</dbReference>
<feature type="domain" description="Carrier" evidence="3">
    <location>
        <begin position="1357"/>
        <end position="1435"/>
    </location>
</feature>
<dbReference type="Pfam" id="PF00501">
    <property type="entry name" value="AMP-binding"/>
    <property type="match status" value="1"/>
</dbReference>
<keyword evidence="2" id="KW-0597">Phosphoprotein</keyword>
<dbReference type="PANTHER" id="PTHR45527">
    <property type="entry name" value="NONRIBOSOMAL PEPTIDE SYNTHETASE"/>
    <property type="match status" value="1"/>
</dbReference>
<protein>
    <recommendedName>
        <fullName evidence="3">Carrier domain-containing protein</fullName>
    </recommendedName>
</protein>
<dbReference type="Gene3D" id="1.10.1200.10">
    <property type="entry name" value="ACP-like"/>
    <property type="match status" value="1"/>
</dbReference>
<dbReference type="InterPro" id="IPR025110">
    <property type="entry name" value="AMP-bd_C"/>
</dbReference>
<gene>
    <name evidence="4" type="ORF">KXQ929_LOCUS34810</name>
</gene>
<dbReference type="GO" id="GO:0043041">
    <property type="term" value="P:amino acid activation for nonribosomal peptide biosynthetic process"/>
    <property type="evidence" value="ECO:0007669"/>
    <property type="project" value="TreeGrafter"/>
</dbReference>
<evidence type="ECO:0000259" key="3">
    <source>
        <dbReference type="PROSITE" id="PS50075"/>
    </source>
</evidence>
<accession>A0A819VA79</accession>